<dbReference type="InterPro" id="IPR036010">
    <property type="entry name" value="2Fe-2S_ferredoxin-like_sf"/>
</dbReference>
<dbReference type="Gene3D" id="3.10.20.30">
    <property type="match status" value="1"/>
</dbReference>
<evidence type="ECO:0000313" key="1">
    <source>
        <dbReference type="EMBL" id="XDV00989.1"/>
    </source>
</evidence>
<dbReference type="EMBL" id="CP165627">
    <property type="protein sequence ID" value="XDV00989.1"/>
    <property type="molecule type" value="Genomic_DNA"/>
</dbReference>
<protein>
    <recommendedName>
        <fullName evidence="2">2Fe-2S iron-sulfur cluster binding domain-containing protein</fullName>
    </recommendedName>
</protein>
<evidence type="ECO:0008006" key="2">
    <source>
        <dbReference type="Google" id="ProtNLM"/>
    </source>
</evidence>
<organism evidence="1">
    <name type="scientific">Flavobacterium sp. WC2429</name>
    <dbReference type="NCBI Taxonomy" id="3234140"/>
    <lineage>
        <taxon>Bacteria</taxon>
        <taxon>Pseudomonadati</taxon>
        <taxon>Bacteroidota</taxon>
        <taxon>Flavobacteriia</taxon>
        <taxon>Flavobacteriales</taxon>
        <taxon>Flavobacteriaceae</taxon>
        <taxon>Flavobacterium</taxon>
    </lineage>
</organism>
<dbReference type="SUPFAM" id="SSF54292">
    <property type="entry name" value="2Fe-2S ferredoxin-like"/>
    <property type="match status" value="1"/>
</dbReference>
<gene>
    <name evidence="1" type="ORF">AB3G32_11695</name>
</gene>
<dbReference type="RefSeq" id="WP_369764921.1">
    <property type="nucleotide sequence ID" value="NZ_CP165627.1"/>
</dbReference>
<dbReference type="GO" id="GO:0051536">
    <property type="term" value="F:iron-sulfur cluster binding"/>
    <property type="evidence" value="ECO:0007669"/>
    <property type="project" value="InterPro"/>
</dbReference>
<accession>A0AB39WIY0</accession>
<proteinExistence type="predicted"/>
<dbReference type="AlphaFoldDB" id="A0AB39WIY0"/>
<reference evidence="1" key="1">
    <citation type="submission" date="2024-07" db="EMBL/GenBank/DDBJ databases">
        <authorList>
            <person name="Biller S.J."/>
        </authorList>
    </citation>
    <scope>NUCLEOTIDE SEQUENCE</scope>
    <source>
        <strain evidence="1">WC2429</strain>
    </source>
</reference>
<dbReference type="InterPro" id="IPR012675">
    <property type="entry name" value="Beta-grasp_dom_sf"/>
</dbReference>
<sequence>MGMMGDEIHLTVIENNAKIPIVTYVGEYANLMFLLRDTLYLDAFGECGGMGRCATCIIKIIGLTGKSITKERNEPATLSKTGFVDESIRLSCQLMVTKDLNNTEIELIEL</sequence>
<name>A0AB39WIY0_9FLAO</name>